<gene>
    <name evidence="1" type="ORF">PILCRDRAFT_816562</name>
</gene>
<dbReference type="Proteomes" id="UP000054166">
    <property type="component" value="Unassembled WGS sequence"/>
</dbReference>
<dbReference type="InParanoid" id="A0A0C3G5T8"/>
<dbReference type="AlphaFoldDB" id="A0A0C3G5T8"/>
<evidence type="ECO:0000313" key="2">
    <source>
        <dbReference type="Proteomes" id="UP000054166"/>
    </source>
</evidence>
<dbReference type="HOGENOM" id="CLU_3014987_0_0_1"/>
<keyword evidence="2" id="KW-1185">Reference proteome</keyword>
<protein>
    <submittedName>
        <fullName evidence="1">Uncharacterized protein</fullName>
    </submittedName>
</protein>
<proteinExistence type="predicted"/>
<evidence type="ECO:0000313" key="1">
    <source>
        <dbReference type="EMBL" id="KIM86016.1"/>
    </source>
</evidence>
<reference evidence="1 2" key="1">
    <citation type="submission" date="2014-04" db="EMBL/GenBank/DDBJ databases">
        <authorList>
            <consortium name="DOE Joint Genome Institute"/>
            <person name="Kuo A."/>
            <person name="Tarkka M."/>
            <person name="Buscot F."/>
            <person name="Kohler A."/>
            <person name="Nagy L.G."/>
            <person name="Floudas D."/>
            <person name="Copeland A."/>
            <person name="Barry K.W."/>
            <person name="Cichocki N."/>
            <person name="Veneault-Fourrey C."/>
            <person name="LaButti K."/>
            <person name="Lindquist E.A."/>
            <person name="Lipzen A."/>
            <person name="Lundell T."/>
            <person name="Morin E."/>
            <person name="Murat C."/>
            <person name="Sun H."/>
            <person name="Tunlid A."/>
            <person name="Henrissat B."/>
            <person name="Grigoriev I.V."/>
            <person name="Hibbett D.S."/>
            <person name="Martin F."/>
            <person name="Nordberg H.P."/>
            <person name="Cantor M.N."/>
            <person name="Hua S.X."/>
        </authorList>
    </citation>
    <scope>NUCLEOTIDE SEQUENCE [LARGE SCALE GENOMIC DNA]</scope>
    <source>
        <strain evidence="1 2">F 1598</strain>
    </source>
</reference>
<organism evidence="1 2">
    <name type="scientific">Piloderma croceum (strain F 1598)</name>
    <dbReference type="NCBI Taxonomy" id="765440"/>
    <lineage>
        <taxon>Eukaryota</taxon>
        <taxon>Fungi</taxon>
        <taxon>Dikarya</taxon>
        <taxon>Basidiomycota</taxon>
        <taxon>Agaricomycotina</taxon>
        <taxon>Agaricomycetes</taxon>
        <taxon>Agaricomycetidae</taxon>
        <taxon>Atheliales</taxon>
        <taxon>Atheliaceae</taxon>
        <taxon>Piloderma</taxon>
    </lineage>
</organism>
<name>A0A0C3G5T8_PILCF</name>
<sequence>MSISHLRQANVTPTPVYPTKIAPLVLRRALRMTWNIDVEHASGAMIGSRQISSSPL</sequence>
<dbReference type="EMBL" id="KN832983">
    <property type="protein sequence ID" value="KIM86016.1"/>
    <property type="molecule type" value="Genomic_DNA"/>
</dbReference>
<accession>A0A0C3G5T8</accession>
<reference evidence="2" key="2">
    <citation type="submission" date="2015-01" db="EMBL/GenBank/DDBJ databases">
        <title>Evolutionary Origins and Diversification of the Mycorrhizal Mutualists.</title>
        <authorList>
            <consortium name="DOE Joint Genome Institute"/>
            <consortium name="Mycorrhizal Genomics Consortium"/>
            <person name="Kohler A."/>
            <person name="Kuo A."/>
            <person name="Nagy L.G."/>
            <person name="Floudas D."/>
            <person name="Copeland A."/>
            <person name="Barry K.W."/>
            <person name="Cichocki N."/>
            <person name="Veneault-Fourrey C."/>
            <person name="LaButti K."/>
            <person name="Lindquist E.A."/>
            <person name="Lipzen A."/>
            <person name="Lundell T."/>
            <person name="Morin E."/>
            <person name="Murat C."/>
            <person name="Riley R."/>
            <person name="Ohm R."/>
            <person name="Sun H."/>
            <person name="Tunlid A."/>
            <person name="Henrissat B."/>
            <person name="Grigoriev I.V."/>
            <person name="Hibbett D.S."/>
            <person name="Martin F."/>
        </authorList>
    </citation>
    <scope>NUCLEOTIDE SEQUENCE [LARGE SCALE GENOMIC DNA]</scope>
    <source>
        <strain evidence="2">F 1598</strain>
    </source>
</reference>